<dbReference type="RefSeq" id="WP_088756341.1">
    <property type="nucleotide sequence ID" value="NZ_NJGV01000019.1"/>
</dbReference>
<dbReference type="EMBL" id="NJGV01000019">
    <property type="protein sequence ID" value="OWY33271.1"/>
    <property type="molecule type" value="Genomic_DNA"/>
</dbReference>
<protein>
    <submittedName>
        <fullName evidence="6">LysR family transcriptional regulator</fullName>
    </submittedName>
</protein>
<sequence>MELRHLKYFNAVASTLSFSRAAELLHIAQPPLSRQIRQLEDMLGAELIDRASRPIALTMAGKFFYEQTLQVLSRLEQIEEGTRVIARGQQHWFNIGFVPSALYGLLPEMIKRFRTDMPEIEIGFSEIVTMEQIEALKSGRIDVGFGRLPISDPDILCETIVEEPLVAVFPLGHALLARSKVTLAQLAEERFILYPAKPRPSYADQVLDIFSSRALRPAIVKEANEMQTAIGLVAAGVGVTLVPRSVQGLHRSDVVYRPLSNKGVHSPVIMNFRANDRSLLLQTLRATAASIARMHAEEYA</sequence>
<dbReference type="Gene3D" id="1.10.10.10">
    <property type="entry name" value="Winged helix-like DNA-binding domain superfamily/Winged helix DNA-binding domain"/>
    <property type="match status" value="1"/>
</dbReference>
<keyword evidence="4" id="KW-0804">Transcription</keyword>
<comment type="similarity">
    <text evidence="1">Belongs to the LysR transcriptional regulatory family.</text>
</comment>
<evidence type="ECO:0000256" key="4">
    <source>
        <dbReference type="ARBA" id="ARBA00023163"/>
    </source>
</evidence>
<dbReference type="GO" id="GO:0003700">
    <property type="term" value="F:DNA-binding transcription factor activity"/>
    <property type="evidence" value="ECO:0007669"/>
    <property type="project" value="InterPro"/>
</dbReference>
<dbReference type="InterPro" id="IPR036390">
    <property type="entry name" value="WH_DNA-bd_sf"/>
</dbReference>
<dbReference type="PROSITE" id="PS50931">
    <property type="entry name" value="HTH_LYSR"/>
    <property type="match status" value="1"/>
</dbReference>
<comment type="caution">
    <text evidence="6">The sequence shown here is derived from an EMBL/GenBank/DDBJ whole genome shotgun (WGS) entry which is preliminary data.</text>
</comment>
<dbReference type="GO" id="GO:0032993">
    <property type="term" value="C:protein-DNA complex"/>
    <property type="evidence" value="ECO:0007669"/>
    <property type="project" value="TreeGrafter"/>
</dbReference>
<keyword evidence="2" id="KW-0805">Transcription regulation</keyword>
<evidence type="ECO:0000313" key="6">
    <source>
        <dbReference type="EMBL" id="OWY33271.1"/>
    </source>
</evidence>
<dbReference type="CDD" id="cd08445">
    <property type="entry name" value="PBP2_BenM_CatM_CatR"/>
    <property type="match status" value="1"/>
</dbReference>
<dbReference type="InterPro" id="IPR000847">
    <property type="entry name" value="LysR_HTH_N"/>
</dbReference>
<dbReference type="PANTHER" id="PTHR30346:SF17">
    <property type="entry name" value="LYSR FAMILY TRANSCRIPTIONAL REGULATOR"/>
    <property type="match status" value="1"/>
</dbReference>
<gene>
    <name evidence="6" type="ORF">CEJ45_17620</name>
</gene>
<reference evidence="6 7" key="1">
    <citation type="journal article" date="2010" name="Int. J. Syst. Evol. Microbiol.">
        <title>Reclassification of Herbaspirillum putei as a later heterotypic synonym of Herbaspirillum huttiense, with the description of H. huttiense subsp. huttiense subsp. nov. and H. huttiense subsp. putei subsp. nov., comb. nov., and description of Herbaspirillum aquaticum sp. nov.</title>
        <authorList>
            <person name="Dobritsa A.P."/>
            <person name="Reddy M.C."/>
            <person name="Samadpour M."/>
        </authorList>
    </citation>
    <scope>NUCLEOTIDE SEQUENCE [LARGE SCALE GENOMIC DNA]</scope>
    <source>
        <strain evidence="6 7">IEH 4430</strain>
    </source>
</reference>
<dbReference type="GO" id="GO:0003677">
    <property type="term" value="F:DNA binding"/>
    <property type="evidence" value="ECO:0007669"/>
    <property type="project" value="UniProtKB-KW"/>
</dbReference>
<dbReference type="PRINTS" id="PR00039">
    <property type="entry name" value="HTHLYSR"/>
</dbReference>
<dbReference type="SUPFAM" id="SSF46785">
    <property type="entry name" value="Winged helix' DNA-binding domain"/>
    <property type="match status" value="1"/>
</dbReference>
<evidence type="ECO:0000256" key="2">
    <source>
        <dbReference type="ARBA" id="ARBA00023015"/>
    </source>
</evidence>
<evidence type="ECO:0000313" key="7">
    <source>
        <dbReference type="Proteomes" id="UP000214747"/>
    </source>
</evidence>
<dbReference type="PANTHER" id="PTHR30346">
    <property type="entry name" value="TRANSCRIPTIONAL DUAL REGULATOR HCAR-RELATED"/>
    <property type="match status" value="1"/>
</dbReference>
<evidence type="ECO:0000256" key="1">
    <source>
        <dbReference type="ARBA" id="ARBA00009437"/>
    </source>
</evidence>
<organism evidence="6 7">
    <name type="scientific">Herbaspirillum aquaticum</name>
    <dbReference type="NCBI Taxonomy" id="568783"/>
    <lineage>
        <taxon>Bacteria</taxon>
        <taxon>Pseudomonadati</taxon>
        <taxon>Pseudomonadota</taxon>
        <taxon>Betaproteobacteria</taxon>
        <taxon>Burkholderiales</taxon>
        <taxon>Oxalobacteraceae</taxon>
        <taxon>Herbaspirillum</taxon>
    </lineage>
</organism>
<dbReference type="Pfam" id="PF00126">
    <property type="entry name" value="HTH_1"/>
    <property type="match status" value="1"/>
</dbReference>
<evidence type="ECO:0000256" key="3">
    <source>
        <dbReference type="ARBA" id="ARBA00023125"/>
    </source>
</evidence>
<dbReference type="InterPro" id="IPR036388">
    <property type="entry name" value="WH-like_DNA-bd_sf"/>
</dbReference>
<keyword evidence="3" id="KW-0238">DNA-binding</keyword>
<keyword evidence="7" id="KW-1185">Reference proteome</keyword>
<dbReference type="InterPro" id="IPR005119">
    <property type="entry name" value="LysR_subst-bd"/>
</dbReference>
<evidence type="ECO:0000259" key="5">
    <source>
        <dbReference type="PROSITE" id="PS50931"/>
    </source>
</evidence>
<proteinExistence type="inferred from homology"/>
<dbReference type="Proteomes" id="UP000214747">
    <property type="component" value="Unassembled WGS sequence"/>
</dbReference>
<dbReference type="FunFam" id="1.10.10.10:FF:000001">
    <property type="entry name" value="LysR family transcriptional regulator"/>
    <property type="match status" value="1"/>
</dbReference>
<dbReference type="AlphaFoldDB" id="A0A225SQB0"/>
<dbReference type="Gene3D" id="3.40.190.10">
    <property type="entry name" value="Periplasmic binding protein-like II"/>
    <property type="match status" value="2"/>
</dbReference>
<name>A0A225SQB0_9BURK</name>
<feature type="domain" description="HTH lysR-type" evidence="5">
    <location>
        <begin position="1"/>
        <end position="58"/>
    </location>
</feature>
<accession>A0A225SQB0</accession>
<dbReference type="SUPFAM" id="SSF53850">
    <property type="entry name" value="Periplasmic binding protein-like II"/>
    <property type="match status" value="1"/>
</dbReference>
<dbReference type="Pfam" id="PF03466">
    <property type="entry name" value="LysR_substrate"/>
    <property type="match status" value="1"/>
</dbReference>